<feature type="non-terminal residue" evidence="1">
    <location>
        <position position="1"/>
    </location>
</feature>
<evidence type="ECO:0000313" key="2">
    <source>
        <dbReference type="Proteomes" id="UP000789920"/>
    </source>
</evidence>
<dbReference type="Proteomes" id="UP000789920">
    <property type="component" value="Unassembled WGS sequence"/>
</dbReference>
<organism evidence="1 2">
    <name type="scientific">Racocetra persica</name>
    <dbReference type="NCBI Taxonomy" id="160502"/>
    <lineage>
        <taxon>Eukaryota</taxon>
        <taxon>Fungi</taxon>
        <taxon>Fungi incertae sedis</taxon>
        <taxon>Mucoromycota</taxon>
        <taxon>Glomeromycotina</taxon>
        <taxon>Glomeromycetes</taxon>
        <taxon>Diversisporales</taxon>
        <taxon>Gigasporaceae</taxon>
        <taxon>Racocetra</taxon>
    </lineage>
</organism>
<dbReference type="EMBL" id="CAJVQC010007672">
    <property type="protein sequence ID" value="CAG8582531.1"/>
    <property type="molecule type" value="Genomic_DNA"/>
</dbReference>
<name>A0ACA9MCC4_9GLOM</name>
<evidence type="ECO:0000313" key="1">
    <source>
        <dbReference type="EMBL" id="CAG8582531.1"/>
    </source>
</evidence>
<protein>
    <submittedName>
        <fullName evidence="1">26430_t:CDS:1</fullName>
    </submittedName>
</protein>
<sequence>SKTILGLFVFDDTKKDSKTILGLLEFFGINRSVDVTLNYYDDIDATTQRVIDEYTLDVTVNDLRLISSLISDFRDTPAVQALYYFLFVFDDLMVFRGIDYIDVISGLESRENKLPPRLSEMLSKFMSLWKNEFKEKYDLIRTEAILWVSASHAAYVVILMMFILRDINCTYLEYRTLQTTFEMFEFYLNELASCLREKNDGELSSVDQFFQTNDFSKIAEYCTKQIYETMKEFEGKCNIMVSLEFMRLCKNSVLLHLASSRYEKFFNENVQ</sequence>
<gene>
    <name evidence="1" type="ORF">RPERSI_LOCUS5206</name>
</gene>
<keyword evidence="2" id="KW-1185">Reference proteome</keyword>
<reference evidence="1" key="1">
    <citation type="submission" date="2021-06" db="EMBL/GenBank/DDBJ databases">
        <authorList>
            <person name="Kallberg Y."/>
            <person name="Tangrot J."/>
            <person name="Rosling A."/>
        </authorList>
    </citation>
    <scope>NUCLEOTIDE SEQUENCE</scope>
    <source>
        <strain evidence="1">MA461A</strain>
    </source>
</reference>
<proteinExistence type="predicted"/>
<accession>A0ACA9MCC4</accession>
<comment type="caution">
    <text evidence="1">The sequence shown here is derived from an EMBL/GenBank/DDBJ whole genome shotgun (WGS) entry which is preliminary data.</text>
</comment>